<evidence type="ECO:0000313" key="3">
    <source>
        <dbReference type="EMBL" id="TFD25764.1"/>
    </source>
</evidence>
<organism evidence="3 4">
    <name type="scientific">Cryobacterium lyxosi</name>
    <dbReference type="NCBI Taxonomy" id="1259228"/>
    <lineage>
        <taxon>Bacteria</taxon>
        <taxon>Bacillati</taxon>
        <taxon>Actinomycetota</taxon>
        <taxon>Actinomycetes</taxon>
        <taxon>Micrococcales</taxon>
        <taxon>Microbacteriaceae</taxon>
        <taxon>Cryobacterium</taxon>
    </lineage>
</organism>
<proteinExistence type="predicted"/>
<dbReference type="Pfam" id="PF02720">
    <property type="entry name" value="DUF222"/>
    <property type="match status" value="1"/>
</dbReference>
<dbReference type="AlphaFoldDB" id="A0A4R8ZGF4"/>
<evidence type="ECO:0000256" key="1">
    <source>
        <dbReference type="SAM" id="MobiDB-lite"/>
    </source>
</evidence>
<keyword evidence="4" id="KW-1185">Reference proteome</keyword>
<evidence type="ECO:0000313" key="4">
    <source>
        <dbReference type="Proteomes" id="UP000298424"/>
    </source>
</evidence>
<reference evidence="3 4" key="1">
    <citation type="submission" date="2019-03" db="EMBL/GenBank/DDBJ databases">
        <title>Genomics of glacier-inhabiting Cryobacterium strains.</title>
        <authorList>
            <person name="Liu Q."/>
            <person name="Xin Y.-H."/>
        </authorList>
    </citation>
    <scope>NUCLEOTIDE SEQUENCE [LARGE SCALE GENOMIC DNA]</scope>
    <source>
        <strain evidence="3 4">TMT1-1</strain>
    </source>
</reference>
<feature type="non-terminal residue" evidence="3">
    <location>
        <position position="334"/>
    </location>
</feature>
<protein>
    <submittedName>
        <fullName evidence="3">DUF222 domain-containing protein</fullName>
    </submittedName>
</protein>
<dbReference type="InterPro" id="IPR003870">
    <property type="entry name" value="DUF222"/>
</dbReference>
<dbReference type="Proteomes" id="UP000298424">
    <property type="component" value="Unassembled WGS sequence"/>
</dbReference>
<sequence>MEHGLGTLMMLKPSRYWRRWKNSVARSMVPGYEPPPTSACALRPTGHGCRNRVEFITQLAGISSREAQRRLKLGETVVERTPMGLPVPARYAVIAGGLVSGDLGLESAEIIASTLTALHGKVLQDDLDRVERALVASATGAITPETAGLPGAGIRFTPDLLRAQALEWQGRLDPDGTAPNDDTVEATSTLTFGLLRHGLYPLRADVTPELRGIMDTLFDTYLSARSRTPRFEPTTPLNGTESGTGTELDGLDSADPANPDSDRFSADPFSADPFTGDARYDGDSRTAGEKRADILRFVFEAAARDPKTPTMGGAATTVMIHINATDLQHERGVG</sequence>
<dbReference type="EMBL" id="SOGT01000011">
    <property type="protein sequence ID" value="TFD25764.1"/>
    <property type="molecule type" value="Genomic_DNA"/>
</dbReference>
<feature type="region of interest" description="Disordered" evidence="1">
    <location>
        <begin position="228"/>
        <end position="286"/>
    </location>
</feature>
<accession>A0A4R8ZGF4</accession>
<name>A0A4R8ZGF4_9MICO</name>
<gene>
    <name evidence="3" type="ORF">E3T27_08030</name>
</gene>
<dbReference type="OrthoDB" id="5177627at2"/>
<comment type="caution">
    <text evidence="3">The sequence shown here is derived from an EMBL/GenBank/DDBJ whole genome shotgun (WGS) entry which is preliminary data.</text>
</comment>
<evidence type="ECO:0000259" key="2">
    <source>
        <dbReference type="Pfam" id="PF02720"/>
    </source>
</evidence>
<feature type="compositionally biased region" description="Polar residues" evidence="1">
    <location>
        <begin position="235"/>
        <end position="245"/>
    </location>
</feature>
<feature type="domain" description="DUF222" evidence="2">
    <location>
        <begin position="61"/>
        <end position="330"/>
    </location>
</feature>